<dbReference type="InterPro" id="IPR042097">
    <property type="entry name" value="Aminopeptidase_N-like_N_sf"/>
</dbReference>
<gene>
    <name evidence="3" type="ORF">GCK32_007769</name>
</gene>
<dbReference type="GO" id="GO:0070006">
    <property type="term" value="F:metalloaminopeptidase activity"/>
    <property type="evidence" value="ECO:0007669"/>
    <property type="project" value="TreeGrafter"/>
</dbReference>
<evidence type="ECO:0000259" key="2">
    <source>
        <dbReference type="Pfam" id="PF17900"/>
    </source>
</evidence>
<keyword evidence="1" id="KW-0472">Membrane</keyword>
<dbReference type="GO" id="GO:0005615">
    <property type="term" value="C:extracellular space"/>
    <property type="evidence" value="ECO:0007669"/>
    <property type="project" value="TreeGrafter"/>
</dbReference>
<dbReference type="PANTHER" id="PTHR11533:SF174">
    <property type="entry name" value="PUROMYCIN-SENSITIVE AMINOPEPTIDASE-RELATED"/>
    <property type="match status" value="1"/>
</dbReference>
<keyword evidence="1" id="KW-0812">Transmembrane</keyword>
<dbReference type="GO" id="GO:0042277">
    <property type="term" value="F:peptide binding"/>
    <property type="evidence" value="ECO:0007669"/>
    <property type="project" value="TreeGrafter"/>
</dbReference>
<comment type="caution">
    <text evidence="3">The sequence shown here is derived from an EMBL/GenBank/DDBJ whole genome shotgun (WGS) entry which is preliminary data.</text>
</comment>
<dbReference type="EMBL" id="WIXE01010968">
    <property type="protein sequence ID" value="KAK5977136.1"/>
    <property type="molecule type" value="Genomic_DNA"/>
</dbReference>
<evidence type="ECO:0000313" key="4">
    <source>
        <dbReference type="Proteomes" id="UP001331761"/>
    </source>
</evidence>
<dbReference type="Proteomes" id="UP001331761">
    <property type="component" value="Unassembled WGS sequence"/>
</dbReference>
<proteinExistence type="predicted"/>
<dbReference type="AlphaFoldDB" id="A0AAN8FCG4"/>
<dbReference type="SUPFAM" id="SSF63737">
    <property type="entry name" value="Leukotriene A4 hydrolase N-terminal domain"/>
    <property type="match status" value="1"/>
</dbReference>
<dbReference type="InterPro" id="IPR045357">
    <property type="entry name" value="Aminopeptidase_N-like_N"/>
</dbReference>
<dbReference type="GO" id="GO:0043171">
    <property type="term" value="P:peptide catabolic process"/>
    <property type="evidence" value="ECO:0007669"/>
    <property type="project" value="TreeGrafter"/>
</dbReference>
<dbReference type="PANTHER" id="PTHR11533">
    <property type="entry name" value="PROTEASE M1 ZINC METALLOPROTEASE"/>
    <property type="match status" value="1"/>
</dbReference>
<dbReference type="InterPro" id="IPR050344">
    <property type="entry name" value="Peptidase_M1_aminopeptidases"/>
</dbReference>
<protein>
    <recommendedName>
        <fullName evidence="2">Aminopeptidase N-like N-terminal domain-containing protein</fullName>
    </recommendedName>
</protein>
<evidence type="ECO:0000256" key="1">
    <source>
        <dbReference type="SAM" id="Phobius"/>
    </source>
</evidence>
<accession>A0AAN8FCG4</accession>
<keyword evidence="1" id="KW-1133">Transmembrane helix</keyword>
<dbReference type="GO" id="GO:0008270">
    <property type="term" value="F:zinc ion binding"/>
    <property type="evidence" value="ECO:0007669"/>
    <property type="project" value="TreeGrafter"/>
</dbReference>
<dbReference type="Pfam" id="PF17900">
    <property type="entry name" value="Peptidase_M1_N"/>
    <property type="match status" value="1"/>
</dbReference>
<feature type="transmembrane region" description="Helical" evidence="1">
    <location>
        <begin position="28"/>
        <end position="55"/>
    </location>
</feature>
<keyword evidence="4" id="KW-1185">Reference proteome</keyword>
<sequence length="206" mass="23221">MSSSDGSLSHISIEFGEQDSKEARKRRVAFRLGFCPVVLVAISFAVFIIGTSIGWAKTYSFLENSIGISTPNYTYLRLPDYVRPLTYNLKMKVYLPSYPDVPSEKELTFDGEVDILVEVLAPTNLIILHMLDIAIKNVHVLMDGEDIFAKHKSGDERMEVGVFLLRSTIPPNQHIRIKVTYTGIIQTDRLNGLYSTKYKDIDGSLK</sequence>
<evidence type="ECO:0000313" key="3">
    <source>
        <dbReference type="EMBL" id="KAK5977136.1"/>
    </source>
</evidence>
<dbReference type="GO" id="GO:0005737">
    <property type="term" value="C:cytoplasm"/>
    <property type="evidence" value="ECO:0007669"/>
    <property type="project" value="TreeGrafter"/>
</dbReference>
<reference evidence="3 4" key="1">
    <citation type="submission" date="2019-10" db="EMBL/GenBank/DDBJ databases">
        <title>Assembly and Annotation for the nematode Trichostrongylus colubriformis.</title>
        <authorList>
            <person name="Martin J."/>
        </authorList>
    </citation>
    <scope>NUCLEOTIDE SEQUENCE [LARGE SCALE GENOMIC DNA]</scope>
    <source>
        <strain evidence="3">G859</strain>
        <tissue evidence="3">Whole worm</tissue>
    </source>
</reference>
<organism evidence="3 4">
    <name type="scientific">Trichostrongylus colubriformis</name>
    <name type="common">Black scour worm</name>
    <dbReference type="NCBI Taxonomy" id="6319"/>
    <lineage>
        <taxon>Eukaryota</taxon>
        <taxon>Metazoa</taxon>
        <taxon>Ecdysozoa</taxon>
        <taxon>Nematoda</taxon>
        <taxon>Chromadorea</taxon>
        <taxon>Rhabditida</taxon>
        <taxon>Rhabditina</taxon>
        <taxon>Rhabditomorpha</taxon>
        <taxon>Strongyloidea</taxon>
        <taxon>Trichostrongylidae</taxon>
        <taxon>Trichostrongylus</taxon>
    </lineage>
</organism>
<dbReference type="Gene3D" id="2.60.40.1730">
    <property type="entry name" value="tricorn interacting facor f3 domain"/>
    <property type="match status" value="1"/>
</dbReference>
<name>A0AAN8FCG4_TRICO</name>
<feature type="domain" description="Aminopeptidase N-like N-terminal" evidence="2">
    <location>
        <begin position="84"/>
        <end position="203"/>
    </location>
</feature>
<dbReference type="GO" id="GO:0016020">
    <property type="term" value="C:membrane"/>
    <property type="evidence" value="ECO:0007669"/>
    <property type="project" value="TreeGrafter"/>
</dbReference>